<dbReference type="Proteomes" id="UP001229244">
    <property type="component" value="Unassembled WGS sequence"/>
</dbReference>
<dbReference type="InterPro" id="IPR053842">
    <property type="entry name" value="NikA-like"/>
</dbReference>
<dbReference type="RefSeq" id="WP_306884672.1">
    <property type="nucleotide sequence ID" value="NZ_JAUSUL010000001.1"/>
</dbReference>
<sequence length="121" mass="13223">MGRGSETRKRGRLLQVRLAAEELAEVRERADRAGLTPASYVRQTVLDGPLPRQVPRPPASRVELAQLLGHVGKLGSNVNQLARAVNRGQVATLDPMRLAEIQDELEEIRTALMVALGRDPG</sequence>
<proteinExistence type="predicted"/>
<organism evidence="1 2">
    <name type="scientific">Amorphus orientalis</name>
    <dbReference type="NCBI Taxonomy" id="649198"/>
    <lineage>
        <taxon>Bacteria</taxon>
        <taxon>Pseudomonadati</taxon>
        <taxon>Pseudomonadota</taxon>
        <taxon>Alphaproteobacteria</taxon>
        <taxon>Hyphomicrobiales</taxon>
        <taxon>Amorphaceae</taxon>
        <taxon>Amorphus</taxon>
    </lineage>
</organism>
<evidence type="ECO:0000313" key="2">
    <source>
        <dbReference type="Proteomes" id="UP001229244"/>
    </source>
</evidence>
<name>A0AAE3VNF1_9HYPH</name>
<comment type="caution">
    <text evidence="1">The sequence shown here is derived from an EMBL/GenBank/DDBJ whole genome shotgun (WGS) entry which is preliminary data.</text>
</comment>
<keyword evidence="2" id="KW-1185">Reference proteome</keyword>
<dbReference type="Pfam" id="PF21983">
    <property type="entry name" value="NikA-like"/>
    <property type="match status" value="1"/>
</dbReference>
<evidence type="ECO:0000313" key="1">
    <source>
        <dbReference type="EMBL" id="MDQ0314886.1"/>
    </source>
</evidence>
<evidence type="ECO:0008006" key="3">
    <source>
        <dbReference type="Google" id="ProtNLM"/>
    </source>
</evidence>
<reference evidence="1" key="1">
    <citation type="submission" date="2023-07" db="EMBL/GenBank/DDBJ databases">
        <title>Genomic Encyclopedia of Type Strains, Phase IV (KMG-IV): sequencing the most valuable type-strain genomes for metagenomic binning, comparative biology and taxonomic classification.</title>
        <authorList>
            <person name="Goeker M."/>
        </authorList>
    </citation>
    <scope>NUCLEOTIDE SEQUENCE</scope>
    <source>
        <strain evidence="1">DSM 21202</strain>
    </source>
</reference>
<dbReference type="EMBL" id="JAUSUL010000001">
    <property type="protein sequence ID" value="MDQ0314886.1"/>
    <property type="molecule type" value="Genomic_DNA"/>
</dbReference>
<accession>A0AAE3VNF1</accession>
<protein>
    <recommendedName>
        <fullName evidence="3">Bacterial mobilisation domain-containing protein</fullName>
    </recommendedName>
</protein>
<dbReference type="AlphaFoldDB" id="A0AAE3VNF1"/>
<gene>
    <name evidence="1" type="ORF">J2S73_001323</name>
</gene>